<proteinExistence type="predicted"/>
<organism evidence="3 4">
    <name type="scientific">Rhinopithecimicrobium faecis</name>
    <dbReference type="NCBI Taxonomy" id="2820698"/>
    <lineage>
        <taxon>Bacteria</taxon>
        <taxon>Pseudomonadati</taxon>
        <taxon>Bacteroidota</taxon>
        <taxon>Sphingobacteriia</taxon>
        <taxon>Sphingobacteriales</taxon>
        <taxon>Sphingobacteriaceae</taxon>
        <taxon>Rhinopithecimicrobium</taxon>
    </lineage>
</organism>
<dbReference type="InterPro" id="IPR006680">
    <property type="entry name" value="Amidohydro-rel"/>
</dbReference>
<dbReference type="EMBL" id="JAGKSB010000001">
    <property type="protein sequence ID" value="MBP3942077.1"/>
    <property type="molecule type" value="Genomic_DNA"/>
</dbReference>
<gene>
    <name evidence="3" type="ORF">J5U18_00610</name>
</gene>
<dbReference type="GO" id="GO:0016810">
    <property type="term" value="F:hydrolase activity, acting on carbon-nitrogen (but not peptide) bonds"/>
    <property type="evidence" value="ECO:0007669"/>
    <property type="project" value="InterPro"/>
</dbReference>
<keyword evidence="1" id="KW-0378">Hydrolase</keyword>
<dbReference type="SUPFAM" id="SSF51556">
    <property type="entry name" value="Metallo-dependent hydrolases"/>
    <property type="match status" value="1"/>
</dbReference>
<dbReference type="AlphaFoldDB" id="A0A8T4H9C8"/>
<dbReference type="Gene3D" id="2.30.40.10">
    <property type="entry name" value="Urease, subunit C, domain 1"/>
    <property type="match status" value="1"/>
</dbReference>
<dbReference type="Pfam" id="PF01979">
    <property type="entry name" value="Amidohydro_1"/>
    <property type="match status" value="1"/>
</dbReference>
<evidence type="ECO:0000259" key="2">
    <source>
        <dbReference type="Pfam" id="PF01979"/>
    </source>
</evidence>
<dbReference type="InterPro" id="IPR032466">
    <property type="entry name" value="Metal_Hydrolase"/>
</dbReference>
<name>A0A8T4H9C8_9SPHI</name>
<reference evidence="3" key="1">
    <citation type="submission" date="2021-03" db="EMBL/GenBank/DDBJ databases">
        <authorList>
            <person name="Lu T."/>
            <person name="Wang Q."/>
            <person name="Han X."/>
        </authorList>
    </citation>
    <scope>NUCLEOTIDE SEQUENCE</scope>
    <source>
        <strain evidence="3">WQ 2009</strain>
    </source>
</reference>
<dbReference type="RefSeq" id="WP_353545558.1">
    <property type="nucleotide sequence ID" value="NZ_JAGKSB010000001.1"/>
</dbReference>
<dbReference type="InterPro" id="IPR050287">
    <property type="entry name" value="MTA/SAH_deaminase"/>
</dbReference>
<feature type="domain" description="Amidohydrolase-related" evidence="2">
    <location>
        <begin position="53"/>
        <end position="373"/>
    </location>
</feature>
<dbReference type="PANTHER" id="PTHR43794">
    <property type="entry name" value="AMINOHYDROLASE SSNA-RELATED"/>
    <property type="match status" value="1"/>
</dbReference>
<dbReference type="Gene3D" id="3.20.20.140">
    <property type="entry name" value="Metal-dependent hydrolases"/>
    <property type="match status" value="1"/>
</dbReference>
<comment type="caution">
    <text evidence="3">The sequence shown here is derived from an EMBL/GenBank/DDBJ whole genome shotgun (WGS) entry which is preliminary data.</text>
</comment>
<evidence type="ECO:0000313" key="4">
    <source>
        <dbReference type="Proteomes" id="UP000679691"/>
    </source>
</evidence>
<accession>A0A8T4H9C8</accession>
<dbReference type="InterPro" id="IPR011059">
    <property type="entry name" value="Metal-dep_hydrolase_composite"/>
</dbReference>
<dbReference type="Proteomes" id="UP000679691">
    <property type="component" value="Unassembled WGS sequence"/>
</dbReference>
<sequence length="390" mass="43735">MIKYLSANYIVPVSSAPLKNGVIAIDENGVIQGIYESTSSDIIGKKIEKYAGVIVPGFVNAHCHVELSHMRGQLAKGTGLPKFLSSVMSSRDAKKALVVKHMNAADEEMYANGIVAVGDHVNTSLSADLKNESKIHYHTFVEIIGLEPELVDGKVDAAKNLRLNFDEKFSSITPHAPYSCSKQLFKKFKKSVSEDNIISIHNQESEEENKLFRYKTGDFLDFFEVIGKDVDLLKAQARNSIQSYLPYLPQVNKLMLVHNTFTSLKDLDFVERMGREIYWCFCPKSNLYIENALPKVMNFVNDNQKIVLGTDSLASNDTLSILEELRALHVEFPELDFTQTISWATLNGAELLRISDRFGSLEFGKKPGIILLKNMIHLKITDDVTVERLA</sequence>
<evidence type="ECO:0000256" key="1">
    <source>
        <dbReference type="ARBA" id="ARBA00022801"/>
    </source>
</evidence>
<protein>
    <submittedName>
        <fullName evidence="3">Amidohydrolase family protein</fullName>
    </submittedName>
</protein>
<keyword evidence="4" id="KW-1185">Reference proteome</keyword>
<dbReference type="PANTHER" id="PTHR43794:SF11">
    <property type="entry name" value="AMIDOHYDROLASE-RELATED DOMAIN-CONTAINING PROTEIN"/>
    <property type="match status" value="1"/>
</dbReference>
<evidence type="ECO:0000313" key="3">
    <source>
        <dbReference type="EMBL" id="MBP3942077.1"/>
    </source>
</evidence>